<sequence>MAPEAAFIEEFCTACMEGDLPKVQKALDSGLTTRTLEKGLSHATLAAHPDVVAALFDAGAPMTALTISSLGGIDGEQHPDVVRHYLDHGLNPNCTTSNREPLLRFLNAACARELLMRGADPNRCGPKKRAPLAAALASARPDETSLFDLLVEYGAKVEPSLFFEAIRPRVVHGEFKTKFLLDKGLDPNTTSSEWGTPLHRAAYIAKEEIVHILLDGGADPSARSHCRHFGDKSPSEVVETRLKYCPKIPELLASNQAILELLQRDQR</sequence>
<dbReference type="InterPro" id="IPR002110">
    <property type="entry name" value="Ankyrin_rpt"/>
</dbReference>
<gene>
    <name evidence="4" type="ORF">AbraCBS73388_001214</name>
</gene>
<dbReference type="SUPFAM" id="SSF48403">
    <property type="entry name" value="Ankyrin repeat"/>
    <property type="match status" value="1"/>
</dbReference>
<feature type="repeat" description="ANK" evidence="3">
    <location>
        <begin position="193"/>
        <end position="225"/>
    </location>
</feature>
<evidence type="ECO:0000313" key="5">
    <source>
        <dbReference type="Proteomes" id="UP001143548"/>
    </source>
</evidence>
<organism evidence="4 5">
    <name type="scientific">Aspergillus brasiliensis</name>
    <dbReference type="NCBI Taxonomy" id="319629"/>
    <lineage>
        <taxon>Eukaryota</taxon>
        <taxon>Fungi</taxon>
        <taxon>Dikarya</taxon>
        <taxon>Ascomycota</taxon>
        <taxon>Pezizomycotina</taxon>
        <taxon>Eurotiomycetes</taxon>
        <taxon>Eurotiomycetidae</taxon>
        <taxon>Eurotiales</taxon>
        <taxon>Aspergillaceae</taxon>
        <taxon>Aspergillus</taxon>
        <taxon>Aspergillus subgen. Circumdati</taxon>
    </lineage>
</organism>
<keyword evidence="2 3" id="KW-0040">ANK repeat</keyword>
<evidence type="ECO:0000256" key="3">
    <source>
        <dbReference type="PROSITE-ProRule" id="PRU00023"/>
    </source>
</evidence>
<protein>
    <submittedName>
        <fullName evidence="4">Uncharacterized protein</fullName>
    </submittedName>
</protein>
<dbReference type="Gene3D" id="1.25.40.20">
    <property type="entry name" value="Ankyrin repeat-containing domain"/>
    <property type="match status" value="2"/>
</dbReference>
<dbReference type="PANTHER" id="PTHR24171">
    <property type="entry name" value="ANKYRIN REPEAT DOMAIN-CONTAINING PROTEIN 39-RELATED"/>
    <property type="match status" value="1"/>
</dbReference>
<keyword evidence="1" id="KW-0677">Repeat</keyword>
<dbReference type="Proteomes" id="UP001143548">
    <property type="component" value="Unassembled WGS sequence"/>
</dbReference>
<dbReference type="AlphaFoldDB" id="A0A9W5Z0W9"/>
<accession>A0A9W5Z0W9</accession>
<dbReference type="PROSITE" id="PS50088">
    <property type="entry name" value="ANK_REPEAT"/>
    <property type="match status" value="1"/>
</dbReference>
<evidence type="ECO:0000256" key="2">
    <source>
        <dbReference type="ARBA" id="ARBA00023043"/>
    </source>
</evidence>
<dbReference type="EMBL" id="BROQ01000115">
    <property type="protein sequence ID" value="GKZ25572.1"/>
    <property type="molecule type" value="Genomic_DNA"/>
</dbReference>
<evidence type="ECO:0000256" key="1">
    <source>
        <dbReference type="ARBA" id="ARBA00022737"/>
    </source>
</evidence>
<evidence type="ECO:0000313" key="4">
    <source>
        <dbReference type="EMBL" id="GKZ25572.1"/>
    </source>
</evidence>
<reference evidence="4" key="1">
    <citation type="submission" date="2022-07" db="EMBL/GenBank/DDBJ databases">
        <title>Taxonomy of Aspergillus series Nigri: significant species reduction supported by multi-species coalescent approaches.</title>
        <authorList>
            <person name="Bian C."/>
            <person name="Kusuya Y."/>
            <person name="Sklenar F."/>
            <person name="D'hooge E."/>
            <person name="Yaguchi T."/>
            <person name="Takahashi H."/>
            <person name="Hubka V."/>
        </authorList>
    </citation>
    <scope>NUCLEOTIDE SEQUENCE</scope>
    <source>
        <strain evidence="4">CBS 733.88</strain>
    </source>
</reference>
<dbReference type="InterPro" id="IPR036770">
    <property type="entry name" value="Ankyrin_rpt-contain_sf"/>
</dbReference>
<name>A0A9W5Z0W9_9EURO</name>
<proteinExistence type="predicted"/>
<dbReference type="Pfam" id="PF13637">
    <property type="entry name" value="Ank_4"/>
    <property type="match status" value="1"/>
</dbReference>
<dbReference type="PROSITE" id="PS50297">
    <property type="entry name" value="ANK_REP_REGION"/>
    <property type="match status" value="1"/>
</dbReference>
<comment type="caution">
    <text evidence="4">The sequence shown here is derived from an EMBL/GenBank/DDBJ whole genome shotgun (WGS) entry which is preliminary data.</text>
</comment>